<evidence type="ECO:0000313" key="2">
    <source>
        <dbReference type="Proteomes" id="UP000249547"/>
    </source>
</evidence>
<comment type="caution">
    <text evidence="1">The sequence shown here is derived from an EMBL/GenBank/DDBJ whole genome shotgun (WGS) entry which is preliminary data.</text>
</comment>
<evidence type="ECO:0000313" key="1">
    <source>
        <dbReference type="EMBL" id="RAJ06491.1"/>
    </source>
</evidence>
<dbReference type="OrthoDB" id="645138at2"/>
<accession>A0A327QQG4</accession>
<reference evidence="1 2" key="1">
    <citation type="submission" date="2018-06" db="EMBL/GenBank/DDBJ databases">
        <title>Genomic Encyclopedia of Archaeal and Bacterial Type Strains, Phase II (KMG-II): from individual species to whole genera.</title>
        <authorList>
            <person name="Goeker M."/>
        </authorList>
    </citation>
    <scope>NUCLEOTIDE SEQUENCE [LARGE SCALE GENOMIC DNA]</scope>
    <source>
        <strain evidence="1 2">DSM 23857</strain>
    </source>
</reference>
<dbReference type="Proteomes" id="UP000249547">
    <property type="component" value="Unassembled WGS sequence"/>
</dbReference>
<sequence>MSKALYLHPKHLQKVSFYPTANGYLTTTKQRKATNWEHACYDKIRAHRKEFGRAAQTAAQVRLAFKQIIELIPDKTMYRRFSSQLLSIIKNDHTNIRGERTVEAGDVTALTRFEFNNDAYFHRIFKAKYAVAFDRTTGRAQVQIPAFKPSSEVRIPKNATHFKLVAVAQAINFETCDAQSKYTSTTAFPLDSTLKDDITLELQLPAHDPRHVFISIGIEFVEHLHGREYAVRGGHENAMSIAGVYTKVAHTTVVQTGKCIPAIVAIRQQAKQQVDVVTPVPPKVTPKPTMATQPVRRNKIPSFIHPPTNKSKRKQVTLQPAIVPIE</sequence>
<dbReference type="EMBL" id="QLLL01000003">
    <property type="protein sequence ID" value="RAJ06491.1"/>
    <property type="molecule type" value="Genomic_DNA"/>
</dbReference>
<name>A0A327QQG4_9BACT</name>
<proteinExistence type="predicted"/>
<keyword evidence="2" id="KW-1185">Reference proteome</keyword>
<gene>
    <name evidence="1" type="ORF">LX64_01618</name>
</gene>
<organism evidence="1 2">
    <name type="scientific">Chitinophaga skermanii</name>
    <dbReference type="NCBI Taxonomy" id="331697"/>
    <lineage>
        <taxon>Bacteria</taxon>
        <taxon>Pseudomonadati</taxon>
        <taxon>Bacteroidota</taxon>
        <taxon>Chitinophagia</taxon>
        <taxon>Chitinophagales</taxon>
        <taxon>Chitinophagaceae</taxon>
        <taxon>Chitinophaga</taxon>
    </lineage>
</organism>
<protein>
    <submittedName>
        <fullName evidence="1">Uncharacterized protein</fullName>
    </submittedName>
</protein>
<dbReference type="RefSeq" id="WP_111597107.1">
    <property type="nucleotide sequence ID" value="NZ_QLLL01000003.1"/>
</dbReference>
<dbReference type="AlphaFoldDB" id="A0A327QQG4"/>